<comment type="caution">
    <text evidence="3">The sequence shown here is derived from an EMBL/GenBank/DDBJ whole genome shotgun (WGS) entry which is preliminary data.</text>
</comment>
<dbReference type="RefSeq" id="WP_180284444.1">
    <property type="nucleotide sequence ID" value="NZ_JABFDB010000021.1"/>
</dbReference>
<accession>A0ABX2TEQ6</accession>
<dbReference type="PANTHER" id="PTHR30466:SF1">
    <property type="entry name" value="FMN REDUCTASE (NADH) RUTF"/>
    <property type="match status" value="1"/>
</dbReference>
<keyword evidence="4" id="KW-1185">Reference proteome</keyword>
<feature type="domain" description="Flavin reductase like" evidence="2">
    <location>
        <begin position="12"/>
        <end position="156"/>
    </location>
</feature>
<dbReference type="InterPro" id="IPR002563">
    <property type="entry name" value="Flavin_Rdtase-like_dom"/>
</dbReference>
<dbReference type="Pfam" id="PF01613">
    <property type="entry name" value="Flavin_Reduct"/>
    <property type="match status" value="1"/>
</dbReference>
<gene>
    <name evidence="3" type="ORF">HND93_23390</name>
</gene>
<dbReference type="Gene3D" id="2.30.110.10">
    <property type="entry name" value="Electron Transport, Fmn-binding Protein, Chain A"/>
    <property type="match status" value="1"/>
</dbReference>
<reference evidence="3 4" key="1">
    <citation type="submission" date="2020-05" db="EMBL/GenBank/DDBJ databases">
        <title>Azospirillum oleiclasticum sp. nov, a nitrogen-fixing and heavy crude oil-emulsifying bacterium isolated from the crude oil of Yumen Oilfield.</title>
        <authorList>
            <person name="Wu D."/>
            <person name="Cai M."/>
            <person name="Zhang X."/>
        </authorList>
    </citation>
    <scope>NUCLEOTIDE SEQUENCE [LARGE SCALE GENOMIC DNA]</scope>
    <source>
        <strain evidence="3 4">ROY-1-1-2</strain>
    </source>
</reference>
<name>A0ABX2TEQ6_9PROT</name>
<dbReference type="Proteomes" id="UP000584642">
    <property type="component" value="Unassembled WGS sequence"/>
</dbReference>
<dbReference type="SUPFAM" id="SSF50475">
    <property type="entry name" value="FMN-binding split barrel"/>
    <property type="match status" value="1"/>
</dbReference>
<dbReference type="SMART" id="SM00903">
    <property type="entry name" value="Flavin_Reduct"/>
    <property type="match status" value="1"/>
</dbReference>
<dbReference type="PANTHER" id="PTHR30466">
    <property type="entry name" value="FLAVIN REDUCTASE"/>
    <property type="match status" value="1"/>
</dbReference>
<dbReference type="EMBL" id="JABFDB010000021">
    <property type="protein sequence ID" value="NYZ22666.1"/>
    <property type="molecule type" value="Genomic_DNA"/>
</dbReference>
<evidence type="ECO:0000313" key="4">
    <source>
        <dbReference type="Proteomes" id="UP000584642"/>
    </source>
</evidence>
<evidence type="ECO:0000313" key="3">
    <source>
        <dbReference type="EMBL" id="NYZ22666.1"/>
    </source>
</evidence>
<organism evidence="3 4">
    <name type="scientific">Azospirillum oleiclasticum</name>
    <dbReference type="NCBI Taxonomy" id="2735135"/>
    <lineage>
        <taxon>Bacteria</taxon>
        <taxon>Pseudomonadati</taxon>
        <taxon>Pseudomonadota</taxon>
        <taxon>Alphaproteobacteria</taxon>
        <taxon>Rhodospirillales</taxon>
        <taxon>Azospirillaceae</taxon>
        <taxon>Azospirillum</taxon>
    </lineage>
</organism>
<evidence type="ECO:0000259" key="2">
    <source>
        <dbReference type="SMART" id="SM00903"/>
    </source>
</evidence>
<evidence type="ECO:0000256" key="1">
    <source>
        <dbReference type="ARBA" id="ARBA00023002"/>
    </source>
</evidence>
<dbReference type="InterPro" id="IPR012349">
    <property type="entry name" value="Split_barrel_FMN-bd"/>
</dbReference>
<dbReference type="InterPro" id="IPR050268">
    <property type="entry name" value="NADH-dep_flavin_reductase"/>
</dbReference>
<protein>
    <submittedName>
        <fullName evidence="3">Flavin reductase family protein</fullName>
    </submittedName>
</protein>
<keyword evidence="1" id="KW-0560">Oxidoreductase</keyword>
<sequence length="159" mass="16680">MDFDSREFRSALGCFATGIAVITAVSADGHAVGVTVNSFSSVSLDPPLVLYCLGKAAQSFDALASADSFAVNVLAEDQKELSVRFSRSALQDRFAGLSVTTGVTGAPILDGCLATLDCTREAMHDAGDHIIIVGRVQGLTSRDGRPLLYYRGAYAELAS</sequence>
<proteinExistence type="predicted"/>